<evidence type="ECO:0000256" key="5">
    <source>
        <dbReference type="ARBA" id="ARBA00022723"/>
    </source>
</evidence>
<dbReference type="InterPro" id="IPR016181">
    <property type="entry name" value="Acyl_CoA_acyltransferase"/>
</dbReference>
<name>A0A397HF24_9GLOM</name>
<dbReference type="InterPro" id="IPR002717">
    <property type="entry name" value="HAT_MYST-type"/>
</dbReference>
<evidence type="ECO:0000256" key="8">
    <source>
        <dbReference type="ARBA" id="ARBA00022853"/>
    </source>
</evidence>
<feature type="compositionally biased region" description="Basic and acidic residues" evidence="13">
    <location>
        <begin position="354"/>
        <end position="364"/>
    </location>
</feature>
<evidence type="ECO:0000256" key="9">
    <source>
        <dbReference type="ARBA" id="ARBA00022990"/>
    </source>
</evidence>
<evidence type="ECO:0000256" key="1">
    <source>
        <dbReference type="ARBA" id="ARBA00004123"/>
    </source>
</evidence>
<feature type="active site" description="Proton donor/acceptor" evidence="11">
    <location>
        <position position="774"/>
    </location>
</feature>
<evidence type="ECO:0000256" key="11">
    <source>
        <dbReference type="PIRSR" id="PIRSR602717-51"/>
    </source>
</evidence>
<evidence type="ECO:0000256" key="13">
    <source>
        <dbReference type="SAM" id="MobiDB-lite"/>
    </source>
</evidence>
<evidence type="ECO:0000256" key="7">
    <source>
        <dbReference type="ARBA" id="ARBA00022833"/>
    </source>
</evidence>
<dbReference type="GO" id="GO:0003682">
    <property type="term" value="F:chromatin binding"/>
    <property type="evidence" value="ECO:0007669"/>
    <property type="project" value="TreeGrafter"/>
</dbReference>
<feature type="compositionally biased region" description="Polar residues" evidence="13">
    <location>
        <begin position="100"/>
        <end position="121"/>
    </location>
</feature>
<dbReference type="STRING" id="1348612.A0A397HF24"/>
<dbReference type="Gene3D" id="1.10.10.10">
    <property type="entry name" value="Winged helix-like DNA-binding domain superfamily/Winged helix DNA-binding domain"/>
    <property type="match status" value="1"/>
</dbReference>
<dbReference type="PANTHER" id="PTHR10615">
    <property type="entry name" value="HISTONE ACETYLTRANSFERASE"/>
    <property type="match status" value="1"/>
</dbReference>
<dbReference type="Pfam" id="PF17772">
    <property type="entry name" value="zf-MYST"/>
    <property type="match status" value="1"/>
</dbReference>
<proteinExistence type="inferred from homology"/>
<feature type="compositionally biased region" description="Basic and acidic residues" evidence="13">
    <location>
        <begin position="66"/>
        <end position="80"/>
    </location>
</feature>
<dbReference type="AlphaFoldDB" id="A0A397HF24"/>
<dbReference type="EMBL" id="PQFF01000316">
    <property type="protein sequence ID" value="RHZ61705.1"/>
    <property type="molecule type" value="Genomic_DNA"/>
</dbReference>
<feature type="compositionally biased region" description="Basic residues" evidence="13">
    <location>
        <begin position="337"/>
        <end position="350"/>
    </location>
</feature>
<keyword evidence="10 12" id="KW-0539">Nucleus</keyword>
<dbReference type="InterPro" id="IPR050603">
    <property type="entry name" value="MYST_HAT"/>
</dbReference>
<organism evidence="15 16">
    <name type="scientific">Diversispora epigaea</name>
    <dbReference type="NCBI Taxonomy" id="1348612"/>
    <lineage>
        <taxon>Eukaryota</taxon>
        <taxon>Fungi</taxon>
        <taxon>Fungi incertae sedis</taxon>
        <taxon>Mucoromycota</taxon>
        <taxon>Glomeromycotina</taxon>
        <taxon>Glomeromycetes</taxon>
        <taxon>Diversisporales</taxon>
        <taxon>Diversisporaceae</taxon>
        <taxon>Diversispora</taxon>
    </lineage>
</organism>
<dbReference type="Gene3D" id="3.40.630.30">
    <property type="match status" value="1"/>
</dbReference>
<evidence type="ECO:0000256" key="12">
    <source>
        <dbReference type="RuleBase" id="RU361211"/>
    </source>
</evidence>
<dbReference type="Gene3D" id="3.30.60.60">
    <property type="entry name" value="N-acetyl transferase-like"/>
    <property type="match status" value="1"/>
</dbReference>
<dbReference type="FunFam" id="3.30.60.60:FF:000001">
    <property type="entry name" value="Histone acetyltransferase"/>
    <property type="match status" value="1"/>
</dbReference>
<dbReference type="InterPro" id="IPR036388">
    <property type="entry name" value="WH-like_DNA-bd_sf"/>
</dbReference>
<evidence type="ECO:0000259" key="14">
    <source>
        <dbReference type="PROSITE" id="PS51726"/>
    </source>
</evidence>
<keyword evidence="7" id="KW-0862">Zinc</keyword>
<evidence type="ECO:0000256" key="4">
    <source>
        <dbReference type="ARBA" id="ARBA00022679"/>
    </source>
</evidence>
<dbReference type="InterPro" id="IPR040706">
    <property type="entry name" value="Zf-MYST"/>
</dbReference>
<feature type="compositionally biased region" description="Polar residues" evidence="13">
    <location>
        <begin position="376"/>
        <end position="388"/>
    </location>
</feature>
<dbReference type="Pfam" id="PF01853">
    <property type="entry name" value="MOZ_SAS"/>
    <property type="match status" value="1"/>
</dbReference>
<feature type="region of interest" description="Disordered" evidence="13">
    <location>
        <begin position="195"/>
        <end position="522"/>
    </location>
</feature>
<feature type="domain" description="MYST-type HAT" evidence="14">
    <location>
        <begin position="598"/>
        <end position="872"/>
    </location>
</feature>
<evidence type="ECO:0000256" key="10">
    <source>
        <dbReference type="ARBA" id="ARBA00023242"/>
    </source>
</evidence>
<feature type="compositionally biased region" description="Basic and acidic residues" evidence="13">
    <location>
        <begin position="12"/>
        <end position="32"/>
    </location>
</feature>
<dbReference type="FunFam" id="3.40.630.30:FF:000001">
    <property type="entry name" value="Histone acetyltransferase"/>
    <property type="match status" value="1"/>
</dbReference>
<feature type="compositionally biased region" description="Low complexity" evidence="13">
    <location>
        <begin position="893"/>
        <end position="905"/>
    </location>
</feature>
<dbReference type="GO" id="GO:0005634">
    <property type="term" value="C:nucleus"/>
    <property type="evidence" value="ECO:0007669"/>
    <property type="project" value="UniProtKB-SubCell"/>
</dbReference>
<accession>A0A397HF24</accession>
<keyword evidence="6" id="KW-0863">Zinc-finger</keyword>
<feature type="compositionally biased region" description="Basic and acidic residues" evidence="13">
    <location>
        <begin position="508"/>
        <end position="521"/>
    </location>
</feature>
<comment type="caution">
    <text evidence="15">The sequence shown here is derived from an EMBL/GenBank/DDBJ whole genome shotgun (WGS) entry which is preliminary data.</text>
</comment>
<keyword evidence="16" id="KW-1185">Reference proteome</keyword>
<dbReference type="EC" id="2.3.1.48" evidence="3 12"/>
<dbReference type="GO" id="GO:1990467">
    <property type="term" value="C:NuA3a histone acetyltransferase complex"/>
    <property type="evidence" value="ECO:0007669"/>
    <property type="project" value="TreeGrafter"/>
</dbReference>
<comment type="subcellular location">
    <subcellularLocation>
        <location evidence="1 12">Nucleus</location>
    </subcellularLocation>
</comment>
<feature type="compositionally biased region" description="Low complexity" evidence="13">
    <location>
        <begin position="297"/>
        <end position="316"/>
    </location>
</feature>
<evidence type="ECO:0000256" key="2">
    <source>
        <dbReference type="ARBA" id="ARBA00010107"/>
    </source>
</evidence>
<keyword evidence="4" id="KW-0808">Transferase</keyword>
<keyword evidence="9" id="KW-0007">Acetylation</keyword>
<dbReference type="GO" id="GO:0006357">
    <property type="term" value="P:regulation of transcription by RNA polymerase II"/>
    <property type="evidence" value="ECO:0007669"/>
    <property type="project" value="TreeGrafter"/>
</dbReference>
<evidence type="ECO:0000313" key="15">
    <source>
        <dbReference type="EMBL" id="RHZ61705.1"/>
    </source>
</evidence>
<feature type="compositionally biased region" description="Acidic residues" evidence="13">
    <location>
        <begin position="86"/>
        <end position="99"/>
    </location>
</feature>
<dbReference type="PANTHER" id="PTHR10615:SF161">
    <property type="entry name" value="HISTONE ACETYLTRANSFERASE KAT7"/>
    <property type="match status" value="1"/>
</dbReference>
<gene>
    <name evidence="15" type="ORF">Glove_346g66</name>
</gene>
<reference evidence="15 16" key="1">
    <citation type="submission" date="2018-08" db="EMBL/GenBank/DDBJ databases">
        <title>Genome and evolution of the arbuscular mycorrhizal fungus Diversispora epigaea (formerly Glomus versiforme) and its bacterial endosymbionts.</title>
        <authorList>
            <person name="Sun X."/>
            <person name="Fei Z."/>
            <person name="Harrison M."/>
        </authorList>
    </citation>
    <scope>NUCLEOTIDE SEQUENCE [LARGE SCALE GENOMIC DNA]</scope>
    <source>
        <strain evidence="15 16">IT104</strain>
    </source>
</reference>
<dbReference type="GO" id="GO:0031507">
    <property type="term" value="P:heterochromatin formation"/>
    <property type="evidence" value="ECO:0007669"/>
    <property type="project" value="UniProtKB-ARBA"/>
</dbReference>
<dbReference type="OrthoDB" id="787137at2759"/>
<dbReference type="GO" id="GO:0004402">
    <property type="term" value="F:histone acetyltransferase activity"/>
    <property type="evidence" value="ECO:0007669"/>
    <property type="project" value="InterPro"/>
</dbReference>
<dbReference type="Proteomes" id="UP000266861">
    <property type="component" value="Unassembled WGS sequence"/>
</dbReference>
<comment type="similarity">
    <text evidence="2 12">Belongs to the MYST (SAS/MOZ) family.</text>
</comment>
<feature type="compositionally biased region" description="Polar residues" evidence="13">
    <location>
        <begin position="427"/>
        <end position="436"/>
    </location>
</feature>
<dbReference type="SUPFAM" id="SSF55729">
    <property type="entry name" value="Acyl-CoA N-acyltransferases (Nat)"/>
    <property type="match status" value="1"/>
</dbReference>
<dbReference type="PROSITE" id="PS51726">
    <property type="entry name" value="MYST_HAT"/>
    <property type="match status" value="1"/>
</dbReference>
<feature type="compositionally biased region" description="Low complexity" evidence="13">
    <location>
        <begin position="447"/>
        <end position="456"/>
    </location>
</feature>
<feature type="compositionally biased region" description="Low complexity" evidence="13">
    <location>
        <begin position="144"/>
        <end position="157"/>
    </location>
</feature>
<feature type="region of interest" description="Disordered" evidence="13">
    <location>
        <begin position="1"/>
        <end position="183"/>
    </location>
</feature>
<feature type="region of interest" description="Disordered" evidence="13">
    <location>
        <begin position="885"/>
        <end position="905"/>
    </location>
</feature>
<keyword evidence="8" id="KW-0156">Chromatin regulator</keyword>
<evidence type="ECO:0000256" key="6">
    <source>
        <dbReference type="ARBA" id="ARBA00022771"/>
    </source>
</evidence>
<comment type="catalytic activity">
    <reaction evidence="12">
        <text>L-lysyl-[protein] + acetyl-CoA = N(6)-acetyl-L-lysyl-[protein] + CoA + H(+)</text>
        <dbReference type="Rhea" id="RHEA:45948"/>
        <dbReference type="Rhea" id="RHEA-COMP:9752"/>
        <dbReference type="Rhea" id="RHEA-COMP:10731"/>
        <dbReference type="ChEBI" id="CHEBI:15378"/>
        <dbReference type="ChEBI" id="CHEBI:29969"/>
        <dbReference type="ChEBI" id="CHEBI:57287"/>
        <dbReference type="ChEBI" id="CHEBI:57288"/>
        <dbReference type="ChEBI" id="CHEBI:61930"/>
        <dbReference type="EC" id="2.3.1.48"/>
    </reaction>
</comment>
<keyword evidence="5" id="KW-0479">Metal-binding</keyword>
<feature type="compositionally biased region" description="Basic residues" evidence="13">
    <location>
        <begin position="122"/>
        <end position="132"/>
    </location>
</feature>
<evidence type="ECO:0000256" key="3">
    <source>
        <dbReference type="ARBA" id="ARBA00013184"/>
    </source>
</evidence>
<sequence length="905" mass="103609">MNNTHNNDNNENNDKNDKNDENGSKDKNDGGDSKTSFNSRPKYRKIRPITLMSTTKKAGSKKLKRKRDELSDIEINKEVDQSGSNEVEETSNLNDEEALNTDNVTNGTNNQQITDRSTSKNSARKKVKINKVIKRDESVENEDSNSNKINLSNGNNNTLVSKKNIKRTKPTPKNASNSIRQDRNNIFLENSLLNLDDSDSFPKKNNNKKNKNQNNNNKEVTPKKNEQSTTNKEVGKNETTSNKLKNKNTKISDRKEISTMENNNKKKKNNNNNEDPVDEVINVATPNTIEGDDDFSTPKTIDSTTTSTRPRRNSMPGQKKRKNSVTPAQRRNSTSSRGRRNSSSRGRPRTVKPVIDERDSDKDLSSILEISNNNSQVDQTETSTQSRSVDTRSKSKRRRGAKISHSEDEGYVNQTRNNSTDKIRGSTADTSLTTPTRVKIKRRNNTKDSNNTNNNNGDIKSRPNRKKSNNNNNNNNKDNKEGNLKKNRKRLLSEVESLEQDSLSDNDNTLKGDRRNGRFTDDEQISDFEIDLKSKPNMFDLFGGKLTPEEADTSKTRPDQKDKAMFEYAKIQAESAMSPKPKKEITLEIDDQPQVFADATPKIRTIRFGDWEMDTWFVSPYPEEYSVNPMLHICEFCLKYMKSEYIADRHKMKCPMRHPPGDEIYRDGAISIFEVDGRKNKIYCQNLCLMAKMFLDHKTLYYDVEPFLFYVMTEINDSGCHFVGYFSKEKRSPLNYNVSCILTLPIHQRKGYGNLLIEFSYLLSKRENKTGSPEKPLSDLGLLSYRYYWRIVLFRELIKKRTTLSIEDLSSSTSMTVNDIIATLQINGMIEKDTSSGTYRIIAKKRLIESFLEKVKSKNYPGIKSENLRWTPFILTRALGLRANDDQEGEGSNNNNNNNNNSYWV</sequence>
<feature type="compositionally biased region" description="Low complexity" evidence="13">
    <location>
        <begin position="1"/>
        <end position="10"/>
    </location>
</feature>
<dbReference type="GO" id="GO:0008270">
    <property type="term" value="F:zinc ion binding"/>
    <property type="evidence" value="ECO:0007669"/>
    <property type="project" value="UniProtKB-KW"/>
</dbReference>
<protein>
    <recommendedName>
        <fullName evidence="3 12">Histone acetyltransferase</fullName>
        <ecNumber evidence="3 12">2.3.1.48</ecNumber>
    </recommendedName>
</protein>
<feature type="compositionally biased region" description="Low complexity" evidence="13">
    <location>
        <begin position="365"/>
        <end position="375"/>
    </location>
</feature>
<evidence type="ECO:0000313" key="16">
    <source>
        <dbReference type="Proteomes" id="UP000266861"/>
    </source>
</evidence>
<dbReference type="GO" id="GO:0003712">
    <property type="term" value="F:transcription coregulator activity"/>
    <property type="evidence" value="ECO:0007669"/>
    <property type="project" value="TreeGrafter"/>
</dbReference>